<reference evidence="1 2" key="1">
    <citation type="submission" date="2010-06" db="EMBL/GenBank/DDBJ databases">
        <title>Complete sequence chromosome of Methanohalobium evestigatum Z-7303.</title>
        <authorList>
            <consortium name="US DOE Joint Genome Institute"/>
            <person name="Lucas S."/>
            <person name="Copeland A."/>
            <person name="Lapidus A."/>
            <person name="Cheng J.-F."/>
            <person name="Bruce D."/>
            <person name="Goodwin L."/>
            <person name="Pitluck S."/>
            <person name="Saunders E."/>
            <person name="Detter J.C."/>
            <person name="Han C."/>
            <person name="Tapia R."/>
            <person name="Land M."/>
            <person name="Hauser L."/>
            <person name="Kyrpides N."/>
            <person name="Mikhailova N."/>
            <person name="Sieprawska-Lupa M."/>
            <person name="Whitman W.B."/>
            <person name="Anderson I."/>
            <person name="Woyke T."/>
        </authorList>
    </citation>
    <scope>NUCLEOTIDE SEQUENCE [LARGE SCALE GENOMIC DNA]</scope>
    <source>
        <strain evidence="2">ATCC BAA-1072 / DSM 3721 / NBRC 107634 / OCM 161 / Z-7303</strain>
    </source>
</reference>
<dbReference type="STRING" id="644295.Metev_0796"/>
<organism evidence="1 2">
    <name type="scientific">Methanohalobium evestigatum (strain ATCC BAA-1072 / DSM 3721 / NBRC 107634 / OCM 161 / Z-7303)</name>
    <dbReference type="NCBI Taxonomy" id="644295"/>
    <lineage>
        <taxon>Archaea</taxon>
        <taxon>Methanobacteriati</taxon>
        <taxon>Methanobacteriota</taxon>
        <taxon>Stenosarchaea group</taxon>
        <taxon>Methanomicrobia</taxon>
        <taxon>Methanosarcinales</taxon>
        <taxon>Methanosarcinaceae</taxon>
        <taxon>Methanohalobium</taxon>
    </lineage>
</organism>
<dbReference type="SUPFAM" id="SSF143100">
    <property type="entry name" value="TTHA1013/TTHA0281-like"/>
    <property type="match status" value="1"/>
</dbReference>
<gene>
    <name evidence="1" type="ordered locus">Metev_0796</name>
</gene>
<dbReference type="HOGENOM" id="CLU_2597704_0_0_2"/>
<dbReference type="KEGG" id="mev:Metev_0796"/>
<evidence type="ECO:0000313" key="2">
    <source>
        <dbReference type="Proteomes" id="UP000000391"/>
    </source>
</evidence>
<dbReference type="InterPro" id="IPR035069">
    <property type="entry name" value="TTHA1013/TTHA0281-like"/>
</dbReference>
<protein>
    <recommendedName>
        <fullName evidence="3">HicB-like antitoxin of toxin-antitoxin system domain-containing protein</fullName>
    </recommendedName>
</protein>
<proteinExistence type="predicted"/>
<sequence length="79" mass="9295">MQTNSKIQLPVTVHEENNGYLVKCPFFKDCEVRAETLDKALENIRDAIKTCIRDGNDYRIQKFCTIKKFHFRTVTIDEI</sequence>
<dbReference type="Proteomes" id="UP000000391">
    <property type="component" value="Chromosome"/>
</dbReference>
<dbReference type="GeneID" id="9346422"/>
<accession>D7E8M5</accession>
<dbReference type="Gene3D" id="3.30.160.250">
    <property type="match status" value="1"/>
</dbReference>
<dbReference type="RefSeq" id="WP_013194264.1">
    <property type="nucleotide sequence ID" value="NC_014253.1"/>
</dbReference>
<dbReference type="EMBL" id="CP002069">
    <property type="protein sequence ID" value="ADI73696.1"/>
    <property type="molecule type" value="Genomic_DNA"/>
</dbReference>
<name>D7E8M5_METEZ</name>
<dbReference type="OrthoDB" id="146249at2157"/>
<evidence type="ECO:0000313" key="1">
    <source>
        <dbReference type="EMBL" id="ADI73696.1"/>
    </source>
</evidence>
<evidence type="ECO:0008006" key="3">
    <source>
        <dbReference type="Google" id="ProtNLM"/>
    </source>
</evidence>
<dbReference type="AlphaFoldDB" id="D7E8M5"/>
<keyword evidence="2" id="KW-1185">Reference proteome</keyword>